<feature type="region of interest" description="Disordered" evidence="1">
    <location>
        <begin position="376"/>
        <end position="442"/>
    </location>
</feature>
<dbReference type="VEuPathDB" id="FungiDB:MPH_07665"/>
<feature type="compositionally biased region" description="Basic residues" evidence="1">
    <location>
        <begin position="432"/>
        <end position="442"/>
    </location>
</feature>
<feature type="compositionally biased region" description="Basic residues" evidence="1">
    <location>
        <begin position="166"/>
        <end position="175"/>
    </location>
</feature>
<dbReference type="InParanoid" id="K2RY89"/>
<feature type="compositionally biased region" description="Basic and acidic residues" evidence="1">
    <location>
        <begin position="414"/>
        <end position="423"/>
    </location>
</feature>
<gene>
    <name evidence="2" type="ORF">MPH_07665</name>
</gene>
<dbReference type="AlphaFoldDB" id="K2RY89"/>
<feature type="compositionally biased region" description="Low complexity" evidence="1">
    <location>
        <begin position="142"/>
        <end position="161"/>
    </location>
</feature>
<reference evidence="2 3" key="1">
    <citation type="journal article" date="2012" name="BMC Genomics">
        <title>Tools to kill: Genome of one of the most destructive plant pathogenic fungi Macrophomina phaseolina.</title>
        <authorList>
            <person name="Islam M.S."/>
            <person name="Haque M.S."/>
            <person name="Islam M.M."/>
            <person name="Emdad E.M."/>
            <person name="Halim A."/>
            <person name="Hossen Q.M.M."/>
            <person name="Hossain M.Z."/>
            <person name="Ahmed B."/>
            <person name="Rahim S."/>
            <person name="Rahman M.S."/>
            <person name="Alam M.M."/>
            <person name="Hou S."/>
            <person name="Wan X."/>
            <person name="Saito J.A."/>
            <person name="Alam M."/>
        </authorList>
    </citation>
    <scope>NUCLEOTIDE SEQUENCE [LARGE SCALE GENOMIC DNA]</scope>
    <source>
        <strain evidence="2 3">MS6</strain>
    </source>
</reference>
<evidence type="ECO:0000313" key="3">
    <source>
        <dbReference type="Proteomes" id="UP000007129"/>
    </source>
</evidence>
<dbReference type="Proteomes" id="UP000007129">
    <property type="component" value="Unassembled WGS sequence"/>
</dbReference>
<evidence type="ECO:0000313" key="2">
    <source>
        <dbReference type="EMBL" id="EKG15149.1"/>
    </source>
</evidence>
<feature type="compositionally biased region" description="Polar residues" evidence="1">
    <location>
        <begin position="20"/>
        <end position="36"/>
    </location>
</feature>
<sequence>MSRHSTPSARHVHFQDELDQQGTQPPASDSQVSSSAEELPRSPTVGQSGALDPRAMAILLNRLERLIPVLNPIAERASYRVIDRLKAILSPLLDNLFPDIEWEELEWTRRENERIRSRINAKNIEIDDLVDEVAELRAANEQLAAHAKQQQQQQQQQQSAPPQQPAHRRILRPSSRRQQPASSQAAGTRASFASLGNAVEGGPPKQTSSPPLSAVQSREEALAYLHQHHPDPSAAQQPEHPRCVAARDHLCARIKLALASGSVPLRSVREQDALHPWKARLVQYLVDQINTEARAANAIKWEAGGRGRGYCLMGSVAGRRRPRWDDGPDMACAECARANKPCIVRDEATGQLFCLRHKADEPDQAWFMNLGLMQPRADAHRRKRDEEGARETQRASERPQQETGLEARQQTAEGGREQTRQEVDPAAEGLRRSTRQRKKARR</sequence>
<organism evidence="2 3">
    <name type="scientific">Macrophomina phaseolina (strain MS6)</name>
    <name type="common">Charcoal rot fungus</name>
    <dbReference type="NCBI Taxonomy" id="1126212"/>
    <lineage>
        <taxon>Eukaryota</taxon>
        <taxon>Fungi</taxon>
        <taxon>Dikarya</taxon>
        <taxon>Ascomycota</taxon>
        <taxon>Pezizomycotina</taxon>
        <taxon>Dothideomycetes</taxon>
        <taxon>Dothideomycetes incertae sedis</taxon>
        <taxon>Botryosphaeriales</taxon>
        <taxon>Botryosphaeriaceae</taxon>
        <taxon>Macrophomina</taxon>
    </lineage>
</organism>
<feature type="compositionally biased region" description="Low complexity" evidence="1">
    <location>
        <begin position="176"/>
        <end position="186"/>
    </location>
</feature>
<dbReference type="EMBL" id="AHHD01000325">
    <property type="protein sequence ID" value="EKG15149.1"/>
    <property type="molecule type" value="Genomic_DNA"/>
</dbReference>
<comment type="caution">
    <text evidence="2">The sequence shown here is derived from an EMBL/GenBank/DDBJ whole genome shotgun (WGS) entry which is preliminary data.</text>
</comment>
<protein>
    <submittedName>
        <fullName evidence="2">Uncharacterized protein</fullName>
    </submittedName>
</protein>
<name>K2RY89_MACPH</name>
<proteinExistence type="predicted"/>
<evidence type="ECO:0000256" key="1">
    <source>
        <dbReference type="SAM" id="MobiDB-lite"/>
    </source>
</evidence>
<accession>K2RY89</accession>
<feature type="compositionally biased region" description="Basic and acidic residues" evidence="1">
    <location>
        <begin position="384"/>
        <end position="400"/>
    </location>
</feature>
<feature type="region of interest" description="Disordered" evidence="1">
    <location>
        <begin position="142"/>
        <end position="217"/>
    </location>
</feature>
<feature type="region of interest" description="Disordered" evidence="1">
    <location>
        <begin position="1"/>
        <end position="48"/>
    </location>
</feature>
<feature type="compositionally biased region" description="Polar residues" evidence="1">
    <location>
        <begin position="205"/>
        <end position="216"/>
    </location>
</feature>
<dbReference type="HOGENOM" id="CLU_619750_0_0_1"/>